<keyword evidence="2" id="KW-1185">Reference proteome</keyword>
<dbReference type="EMBL" id="CP078078">
    <property type="protein sequence ID" value="UPL18130.1"/>
    <property type="molecule type" value="Genomic_DNA"/>
</dbReference>
<dbReference type="Proteomes" id="UP000830631">
    <property type="component" value="Chromosome"/>
</dbReference>
<dbReference type="PROSITE" id="PS51257">
    <property type="entry name" value="PROKAR_LIPOPROTEIN"/>
    <property type="match status" value="1"/>
</dbReference>
<dbReference type="InterPro" id="IPR043777">
    <property type="entry name" value="DUF5719"/>
</dbReference>
<accession>A0ABY4J0T6</accession>
<name>A0ABY4J0T6_9MICO</name>
<dbReference type="RefSeq" id="WP_261811227.1">
    <property type="nucleotide sequence ID" value="NZ_CP078078.1"/>
</dbReference>
<gene>
    <name evidence="1" type="ORF">KV397_10370</name>
</gene>
<evidence type="ECO:0000313" key="1">
    <source>
        <dbReference type="EMBL" id="UPL18130.1"/>
    </source>
</evidence>
<organism evidence="1 2">
    <name type="scientific">Microbacterium aurugineum</name>
    <dbReference type="NCBI Taxonomy" id="2851642"/>
    <lineage>
        <taxon>Bacteria</taxon>
        <taxon>Bacillati</taxon>
        <taxon>Actinomycetota</taxon>
        <taxon>Actinomycetes</taxon>
        <taxon>Micrococcales</taxon>
        <taxon>Microbacteriaceae</taxon>
        <taxon>Microbacterium</taxon>
    </lineage>
</organism>
<evidence type="ECO:0000313" key="2">
    <source>
        <dbReference type="Proteomes" id="UP000830631"/>
    </source>
</evidence>
<evidence type="ECO:0008006" key="3">
    <source>
        <dbReference type="Google" id="ProtNLM"/>
    </source>
</evidence>
<proteinExistence type="predicted"/>
<protein>
    <recommendedName>
        <fullName evidence="3">Large extracellular alpha-helical protein</fullName>
    </recommendedName>
</protein>
<reference evidence="1 2" key="1">
    <citation type="submission" date="2021-06" db="EMBL/GenBank/DDBJ databases">
        <title>Genome-based taxonomic framework of Microbacterium strains isolated from marine environment, the description of four new species and reclassification of four preexisting species.</title>
        <authorList>
            <person name="Lee S.D."/>
            <person name="Kim S.-M."/>
            <person name="Byeon Y.-S."/>
            <person name="Yang H.L."/>
            <person name="Kim I.S."/>
        </authorList>
    </citation>
    <scope>NUCLEOTIDE SEQUENCE [LARGE SCALE GENOMIC DNA]</scope>
    <source>
        <strain evidence="1 2">KSW4-10</strain>
    </source>
</reference>
<sequence>MSRSRAIRVAATSARLVTGGVVIVACVAGIAAAVHAPWPSISHDAAQMQVTPLPGDSVLVCNGDLRALGRDAIDPLSMSSAARPTVTLGGTSGDPASEGLAVKDVPDAGEVRVLTGTVEGRTAPLIAAAESVSIATEDLAGYAAAPCGVPKLDSWLVGGSTATGTEDIVILTNAAEVPSTVTLSVYGETRSARTVIVPARTQTAVPLTSIAAGNTTPVVRVGAVGAPVRAVLQSSLVQVLDPAGIDLQDAVAGPQENLVLAGVQVFASAGDDAEMAVLRVLSPGVDARVQVRVRAEGSSAVVDEFSVPVEADLPAQVALTGLAPGSYTVDVVSDAPVVAALREQDGFGRDSDFAWITPAPEIEGDVLFAVPSGPAPRVQLANTSDQDVTVTLETSDGGLPEEMVIAAGESLGVEVDPGATYRMRTDGSIRAALTLTAPGAIAVSPVQASAGVEKAITVYP</sequence>
<dbReference type="Pfam" id="PF18986">
    <property type="entry name" value="DUF5719"/>
    <property type="match status" value="1"/>
</dbReference>